<proteinExistence type="predicted"/>
<dbReference type="AlphaFoldDB" id="A0A8S4D6H2"/>
<dbReference type="Proteomes" id="UP000653454">
    <property type="component" value="Unassembled WGS sequence"/>
</dbReference>
<dbReference type="EMBL" id="CAJHNJ030000003">
    <property type="protein sequence ID" value="CAG9093009.1"/>
    <property type="molecule type" value="Genomic_DNA"/>
</dbReference>
<accession>A0A8S4D6H2</accession>
<protein>
    <submittedName>
        <fullName evidence="1">(diamondback moth) hypothetical protein</fullName>
    </submittedName>
</protein>
<organism evidence="1 2">
    <name type="scientific">Plutella xylostella</name>
    <name type="common">Diamondback moth</name>
    <name type="synonym">Plutella maculipennis</name>
    <dbReference type="NCBI Taxonomy" id="51655"/>
    <lineage>
        <taxon>Eukaryota</taxon>
        <taxon>Metazoa</taxon>
        <taxon>Ecdysozoa</taxon>
        <taxon>Arthropoda</taxon>
        <taxon>Hexapoda</taxon>
        <taxon>Insecta</taxon>
        <taxon>Pterygota</taxon>
        <taxon>Neoptera</taxon>
        <taxon>Endopterygota</taxon>
        <taxon>Lepidoptera</taxon>
        <taxon>Glossata</taxon>
        <taxon>Ditrysia</taxon>
        <taxon>Yponomeutoidea</taxon>
        <taxon>Plutellidae</taxon>
        <taxon>Plutella</taxon>
    </lineage>
</organism>
<keyword evidence="2" id="KW-1185">Reference proteome</keyword>
<reference evidence="1" key="1">
    <citation type="submission" date="2020-11" db="EMBL/GenBank/DDBJ databases">
        <authorList>
            <person name="Whiteford S."/>
        </authorList>
    </citation>
    <scope>NUCLEOTIDE SEQUENCE</scope>
</reference>
<evidence type="ECO:0000313" key="1">
    <source>
        <dbReference type="EMBL" id="CAG9093009.1"/>
    </source>
</evidence>
<gene>
    <name evidence="1" type="ORF">PLXY2_LOCUS1328</name>
</gene>
<name>A0A8S4D6H2_PLUXY</name>
<comment type="caution">
    <text evidence="1">The sequence shown here is derived from an EMBL/GenBank/DDBJ whole genome shotgun (WGS) entry which is preliminary data.</text>
</comment>
<feature type="non-terminal residue" evidence="1">
    <location>
        <position position="1"/>
    </location>
</feature>
<evidence type="ECO:0000313" key="2">
    <source>
        <dbReference type="Proteomes" id="UP000653454"/>
    </source>
</evidence>
<sequence length="64" mass="6594">MSLQVEDVVDGSGQVDGAHLVPAELPEPQRVLVVRVQGRVVSGVVVPARVADPHVVAFLGEGVG</sequence>